<feature type="site" description="Transition state stabilizer" evidence="6">
    <location>
        <position position="900"/>
    </location>
</feature>
<keyword evidence="2 6" id="KW-0328">Glycosyltransferase</keyword>
<dbReference type="Gene3D" id="2.60.40.1180">
    <property type="entry name" value="Golgi alpha-mannosidase II"/>
    <property type="match status" value="1"/>
</dbReference>
<dbReference type="Gene3D" id="3.20.20.80">
    <property type="entry name" value="Glycosidases"/>
    <property type="match status" value="2"/>
</dbReference>
<dbReference type="InterPro" id="IPR006047">
    <property type="entry name" value="GH13_cat_dom"/>
</dbReference>
<evidence type="ECO:0000256" key="1">
    <source>
        <dbReference type="ARBA" id="ARBA00011738"/>
    </source>
</evidence>
<dbReference type="EMBL" id="QJJK01000002">
    <property type="protein sequence ID" value="PXW63447.1"/>
    <property type="molecule type" value="Genomic_DNA"/>
</dbReference>
<dbReference type="AlphaFoldDB" id="A0A2V3UEM9"/>
<dbReference type="PANTHER" id="PTHR47786">
    <property type="entry name" value="ALPHA-1,4-GLUCAN:MALTOSE-1-PHOSPHATE MALTOSYLTRANSFERASE"/>
    <property type="match status" value="1"/>
</dbReference>
<dbReference type="Gene3D" id="1.20.58.80">
    <property type="entry name" value="Phosphotransferase system, lactose/cellobiose-type IIA subunit"/>
    <property type="match status" value="1"/>
</dbReference>
<comment type="caution">
    <text evidence="8">The sequence shown here is derived from an EMBL/GenBank/DDBJ whole genome shotgun (WGS) entry which is preliminary data.</text>
</comment>
<dbReference type="Gene3D" id="2.60.40.10">
    <property type="entry name" value="Immunoglobulins"/>
    <property type="match status" value="1"/>
</dbReference>
<comment type="function">
    <text evidence="6">Maltosyltransferase that uses maltose 1-phosphate (M1P) as the sugar donor to elongate linear or branched alpha-(1-&gt;4)-glucans. Is involved in a branched alpha-glucan biosynthetic pathway from trehalose, together with TreS, Mak and GlgB.</text>
</comment>
<dbReference type="InterPro" id="IPR017853">
    <property type="entry name" value="GH"/>
</dbReference>
<evidence type="ECO:0000313" key="8">
    <source>
        <dbReference type="EMBL" id="PXW63447.1"/>
    </source>
</evidence>
<dbReference type="PANTHER" id="PTHR47786:SF2">
    <property type="entry name" value="GLYCOSYL HYDROLASE FAMILY 13 CATALYTIC DOMAIN-CONTAINING PROTEIN"/>
    <property type="match status" value="1"/>
</dbReference>
<dbReference type="InterPro" id="IPR013780">
    <property type="entry name" value="Glyco_hydro_b"/>
</dbReference>
<keyword evidence="3 6" id="KW-0808">Transferase</keyword>
<protein>
    <recommendedName>
        <fullName evidence="6">Alpha-1,4-glucan:maltose-1-phosphate maltosyltransferase</fullName>
        <shortName evidence="6">GMPMT</shortName>
        <ecNumber evidence="6">2.4.99.16</ecNumber>
    </recommendedName>
    <alternativeName>
        <fullName evidence="6">(1-&gt;4)-alpha-D-glucan:maltose-1-phosphate alpha-D-maltosyltransferase</fullName>
    </alternativeName>
</protein>
<dbReference type="Pfam" id="PF21702">
    <property type="entry name" value="GLGE_C"/>
    <property type="match status" value="1"/>
</dbReference>
<dbReference type="InterPro" id="IPR049171">
    <property type="entry name" value="GLGE_C"/>
</dbReference>
<name>A0A2V3UEM9_9HYPH</name>
<comment type="subunit">
    <text evidence="1 6">Homodimer.</text>
</comment>
<dbReference type="Pfam" id="PF11896">
    <property type="entry name" value="GlgE_dom_N_S"/>
    <property type="match status" value="1"/>
</dbReference>
<dbReference type="InterPro" id="IPR021828">
    <property type="entry name" value="GlgE_dom_N/S"/>
</dbReference>
<feature type="active site" description="Proton donor" evidence="6">
    <location>
        <position position="842"/>
    </location>
</feature>
<evidence type="ECO:0000259" key="7">
    <source>
        <dbReference type="SMART" id="SM00642"/>
    </source>
</evidence>
<sequence length="1085" mass="120050">MPANPASPCIYYVAPIFFCDDRLDKKLSEILSMGFTHICTAPIFKAGRRCDVFRTATFASVADALAELGHDNAPAAWIARKAEACHRHKLELLIDVVVGRLAEEANIPELHPYFSESNWPDVIDPRHLTARGSRTPRWDDPASEHSIVAYFARVLAPLYVSGASGFRCVGSSEVPAQVWSRLMAHIRQDAPDCLFIADVTGVKPAEIERLRGCGFNLLQSSLAGWDYRSADLAACQQAGRFVAPFIWAVETPFGRRLAACAGEHRLCAAQRALEVAAFAGSGILVPQGFERGAATPMRAYSREESRPLPADLSGRFSKVLGDVRKGQYGNRTDTLHGLSGPDAPVTVLLRADHAAPRAAREAALALVNPALDRPAMIKAESLGPLPSASLQFVAGAIQVPSTGSIRLEPGAALRLSSRAAPAVVRSPGPDAVHRAAEAPRIVIESVAPAVDGGRFAVKELLGCPVAVTADIFIDGHDKIAAQILWRPVDEAEWRRAPMAFENNDRWRGSFMPLRLGRHVYTVEAWRDAYGSWRDEVEKKRAARQPLDLALAEGLQHLRRASAGARHADGDALTAAIEAAEAAPTVDAAIDRLLAPDVAQCAAACDPKDHRARHPVEIPLTVERLGAAFANWYELFPRSETSDARRHGTLAGVIERLPAIHAMGFDVLYFPPIHPIGRKNRKGRNNALIAGPDEPGSPYAIGSEEGGHDAIHPELGTLEDFRRLRDAAAARGIEIALDFAIQCSPDHPWLKEHPEWFAWRPDGSIRYAENPPKRYEDIVNVDFDGEGAIPGLWLALRDIVLTWAAEGVRLFRVDNPHTKPLPFWEWMIDEVSSRYPDVIFLSEAFTRPKMMYRLAKVGFSQSYTYFTWRNDKQGLIDYLSELTSSPVRDFFRPHFFVNTPDINPIFLQTSGRPGFLIRAALATTLSGLWGMYSGFELCEAEALPGREEYKDSEKYEIKPRDWTKDGHIIAEITQLNRIRKNNPALQTHLGLTFYNAFDDRVIYYGKATAARDSVILVLINLDPFNQATFSFELPLWEWGLGDNAALEIDDLLNDRSSVREGKLQWLTLDPHHQPYAIWRVRPAGGH</sequence>
<organism evidence="8 9">
    <name type="scientific">Chelatococcus asaccharovorans</name>
    <dbReference type="NCBI Taxonomy" id="28210"/>
    <lineage>
        <taxon>Bacteria</taxon>
        <taxon>Pseudomonadati</taxon>
        <taxon>Pseudomonadota</taxon>
        <taxon>Alphaproteobacteria</taxon>
        <taxon>Hyphomicrobiales</taxon>
        <taxon>Chelatococcaceae</taxon>
        <taxon>Chelatococcus</taxon>
    </lineage>
</organism>
<feature type="binding site" evidence="6">
    <location>
        <begin position="953"/>
        <end position="954"/>
    </location>
    <ligand>
        <name>alpha-maltose 1-phosphate</name>
        <dbReference type="ChEBI" id="CHEBI:63576"/>
    </ligand>
</feature>
<dbReference type="Pfam" id="PF00128">
    <property type="entry name" value="Alpha-amylase"/>
    <property type="match status" value="1"/>
</dbReference>
<comment type="similarity">
    <text evidence="6">Belongs to the glycosyl hydrolase 13 family. GlgE subfamily.</text>
</comment>
<evidence type="ECO:0000256" key="6">
    <source>
        <dbReference type="HAMAP-Rule" id="MF_02124"/>
    </source>
</evidence>
<evidence type="ECO:0000256" key="2">
    <source>
        <dbReference type="ARBA" id="ARBA00022676"/>
    </source>
</evidence>
<dbReference type="GO" id="GO:0016758">
    <property type="term" value="F:hexosyltransferase activity"/>
    <property type="evidence" value="ECO:0007669"/>
    <property type="project" value="UniProtKB-UniRule"/>
</dbReference>
<dbReference type="GO" id="GO:0030979">
    <property type="term" value="P:alpha-glucan biosynthetic process"/>
    <property type="evidence" value="ECO:0007669"/>
    <property type="project" value="UniProtKB-UniRule"/>
</dbReference>
<dbReference type="GO" id="GO:0004553">
    <property type="term" value="F:hydrolase activity, hydrolyzing O-glycosyl compounds"/>
    <property type="evidence" value="ECO:0007669"/>
    <property type="project" value="InterPro"/>
</dbReference>
<evidence type="ECO:0000256" key="3">
    <source>
        <dbReference type="ARBA" id="ARBA00022679"/>
    </source>
</evidence>
<feature type="binding site" evidence="6">
    <location>
        <position position="776"/>
    </location>
    <ligand>
        <name>alpha-maltose 1-phosphate</name>
        <dbReference type="ChEBI" id="CHEBI:63576"/>
    </ligand>
</feature>
<evidence type="ECO:0000313" key="9">
    <source>
        <dbReference type="Proteomes" id="UP000248021"/>
    </source>
</evidence>
<reference evidence="8 9" key="1">
    <citation type="submission" date="2018-05" db="EMBL/GenBank/DDBJ databases">
        <title>Genomic Encyclopedia of Type Strains, Phase IV (KMG-IV): sequencing the most valuable type-strain genomes for metagenomic binning, comparative biology and taxonomic classification.</title>
        <authorList>
            <person name="Goeker M."/>
        </authorList>
    </citation>
    <scope>NUCLEOTIDE SEQUENCE [LARGE SCALE GENOMIC DNA]</scope>
    <source>
        <strain evidence="8 9">DSM 6462</strain>
    </source>
</reference>
<evidence type="ECO:0000256" key="5">
    <source>
        <dbReference type="ARBA" id="ARBA00048735"/>
    </source>
</evidence>
<proteinExistence type="inferred from homology"/>
<evidence type="ECO:0000256" key="4">
    <source>
        <dbReference type="ARBA" id="ARBA00023277"/>
    </source>
</evidence>
<accession>A0A2V3UEM9</accession>
<keyword evidence="4 6" id="KW-0119">Carbohydrate metabolism</keyword>
<feature type="binding site" evidence="6">
    <location>
        <position position="741"/>
    </location>
    <ligand>
        <name>alpha-maltose 1-phosphate</name>
        <dbReference type="ChEBI" id="CHEBI:63576"/>
    </ligand>
</feature>
<dbReference type="HAMAP" id="MF_02124">
    <property type="entry name" value="GlgE"/>
    <property type="match status" value="1"/>
</dbReference>
<feature type="domain" description="Glycosyl hydrolase family 13 catalytic" evidence="7">
    <location>
        <begin position="633"/>
        <end position="978"/>
    </location>
</feature>
<dbReference type="InterPro" id="IPR013783">
    <property type="entry name" value="Ig-like_fold"/>
</dbReference>
<comment type="catalytic activity">
    <reaction evidence="5 6">
        <text>alpha-maltose 1-phosphate + [(1-&gt;4)-alpha-D-glucosyl](n) = [(1-&gt;4)-alpha-D-glucosyl](n+2) + phosphate</text>
        <dbReference type="Rhea" id="RHEA:42692"/>
        <dbReference type="Rhea" id="RHEA-COMP:9584"/>
        <dbReference type="Rhea" id="RHEA-COMP:10183"/>
        <dbReference type="ChEBI" id="CHEBI:15444"/>
        <dbReference type="ChEBI" id="CHEBI:43474"/>
        <dbReference type="ChEBI" id="CHEBI:63576"/>
        <dbReference type="EC" id="2.4.99.16"/>
    </reaction>
</comment>
<feature type="binding site" evidence="6">
    <location>
        <position position="814"/>
    </location>
    <ligand>
        <name>alpha-maltose 1-phosphate</name>
        <dbReference type="ChEBI" id="CHEBI:63576"/>
    </ligand>
</feature>
<dbReference type="EC" id="2.4.99.16" evidence="6"/>
<dbReference type="CDD" id="cd11344">
    <property type="entry name" value="AmyAc_GlgE_like"/>
    <property type="match status" value="1"/>
</dbReference>
<dbReference type="SUPFAM" id="SSF51445">
    <property type="entry name" value="(Trans)glycosidases"/>
    <property type="match status" value="2"/>
</dbReference>
<feature type="active site" description="Nucleophile" evidence="6">
    <location>
        <position position="813"/>
    </location>
</feature>
<gene>
    <name evidence="6" type="primary">glgE</name>
    <name evidence="8" type="ORF">C7450_102363</name>
</gene>
<dbReference type="SMART" id="SM00642">
    <property type="entry name" value="Aamy"/>
    <property type="match status" value="1"/>
</dbReference>
<dbReference type="InterPro" id="IPR026585">
    <property type="entry name" value="GlgE"/>
</dbReference>
<dbReference type="Proteomes" id="UP000248021">
    <property type="component" value="Unassembled WGS sequence"/>
</dbReference>
<keyword evidence="9" id="KW-1185">Reference proteome</keyword>
<feature type="binding site" evidence="6">
    <location>
        <position position="681"/>
    </location>
    <ligand>
        <name>alpha-maltose 1-phosphate</name>
        <dbReference type="ChEBI" id="CHEBI:63576"/>
    </ligand>
</feature>